<dbReference type="Pfam" id="PF00664">
    <property type="entry name" value="ABC_membrane"/>
    <property type="match status" value="2"/>
</dbReference>
<dbReference type="Pfam" id="PF00005">
    <property type="entry name" value="ABC_tran"/>
    <property type="match status" value="2"/>
</dbReference>
<evidence type="ECO:0000259" key="11">
    <source>
        <dbReference type="PROSITE" id="PS50929"/>
    </source>
</evidence>
<dbReference type="InterPro" id="IPR027417">
    <property type="entry name" value="P-loop_NTPase"/>
</dbReference>
<dbReference type="PANTHER" id="PTHR24223:SF461">
    <property type="entry name" value="ATP-BINDING CASSETTE SUB-FAMILY C MEMBER SUR"/>
    <property type="match status" value="1"/>
</dbReference>
<feature type="transmembrane region" description="Helical" evidence="9">
    <location>
        <begin position="59"/>
        <end position="77"/>
    </location>
</feature>
<feature type="transmembrane region" description="Helical" evidence="9">
    <location>
        <begin position="147"/>
        <end position="169"/>
    </location>
</feature>
<dbReference type="Gene3D" id="1.20.1560.10">
    <property type="entry name" value="ABC transporter type 1, transmembrane domain"/>
    <property type="match status" value="2"/>
</dbReference>
<dbReference type="Gene3D" id="3.40.50.300">
    <property type="entry name" value="P-loop containing nucleotide triphosphate hydrolases"/>
    <property type="match status" value="2"/>
</dbReference>
<feature type="transmembrane region" description="Helical" evidence="9">
    <location>
        <begin position="1105"/>
        <end position="1129"/>
    </location>
</feature>
<keyword evidence="5" id="KW-0067">ATP-binding</keyword>
<evidence type="ECO:0000256" key="3">
    <source>
        <dbReference type="ARBA" id="ARBA00022692"/>
    </source>
</evidence>
<reference evidence="12" key="1">
    <citation type="submission" date="2021-12" db="EMBL/GenBank/DDBJ databases">
        <authorList>
            <person name="Martin H S."/>
        </authorList>
    </citation>
    <scope>NUCLEOTIDE SEQUENCE</scope>
</reference>
<sequence>MDALCVREDGTCQAHALAAALHSLSLYCAAISSSLICCCSSPRPRRYGVRWRGQNIRGIASLALGVIWCCGAASASLRPGDTVRLVGALMAPLAWVAAAAMHISLWTRRSTAPILYLVIYWLLSSATSGIIVYRFLLLGVSSNHVEIYVHGVGMILAFIISGVDWLCFYDEVKRSSQDRQKSSIEAQNTLYKYDQTHFYSKVTFFWLNRTLYNGYWSPIEKEDFGDIPENEQSQTYFDKFKKLHRNQKVSISNENRLNIWQCYVRMVWPNFYIAGILKFCSDLVSVIPALGLAVIIQFVEDPIFNYDSKSEVTIQELLSNGYAMLVIVTLALILQALLSQNSTHLITVEGTRLKMALQSTIYDKCTRLSLWSTGLDSNEDSPLLEKTENKADTQSGLLTNLVSQDTYNIMSCVWILHYTWAIPLKVIFILYLLYTKLGISAIIGTAISLLIITPLQLYIGKKISCNTKDISKCTDHRITKISEILQGMNVIKLYVWEDLFNEKILQLREVELKTLNKDSAYWGLLTFTMQVSGILVTIITFTMHYYLETTTSLNVVNVFAGLALFNQLTIPLLILPVTVLMIIQAMVSSKRIKDFLELPESYNARLDIDDDSSLSNEPEKLNGTFLDASPEENPLSERDEINEDVDDLSDRNPKRNDTTVQGQEYLMKFKNAAFSWKIKDFQNTWLEIDDLDIPAGKLLMVVGASGSGKSSLLSAILGELHHEKGEVNVSRHCSMWYSGQPPWLLEGTIKDNIVMGSTWCAEKYARVLRATGLRPDLQLLPDGDSTCLGSYGTPLSGGQRVRLCVARALYSRARLIILDEPFGALDAILARQVVVKALLPAARAGRSVVLATNRLELLHYADMVIAMEDGRVNGVGRFSTMSEGVISQWAQLAAEARMAAGRAGAGPPGGSARERLQLLRAISRKEFQRQISDDTLIEINEVIGAHLLTEVPICIGGSWRRTAKRIRLSLSRQFSSPPSSMQRLKWSREVRRAVSADATNEILQHEASLLRRIIGDRPYRTLSRWTPRTLQRLLSIDPETSTHEVQNNGTIIEAPPDATFTSITSNGIETSAKPISQTPTTNKEVIEPVLNESAIWWEYARACGWWGAAYVLCAAAAQAVALTADYWLSLLAAENSQQSLTDEQTWNLISVYALWSAGGVCVAGCAQVACACAGAVSRRVLHERLLHATLHAPINYHNTHPAGDTLHRFSSDTLVVDKKLPTAINRWAQLAFLCGAAVIINIVASPWTLLAMIPAFILYILLQSIYLRNARELQHMEAESAARVVSLASQTLAGAVTVRAGRMRTRMRGAFCHRLDQNHYALLLFNSANRWLSLSLDMVGAASVFVSLSAALYGGGGGAAAALAGAYALLLPAYLAHLAKCRADLHLQLDSVQRLHTDTNIPQEDYRDDCPIPLDWQRDGKIEFQDISIQHQEDAAPVLKNINLIVKPSQKVAICGRSGSGKSTLLLTCAGATTIHSGRVLIDGQDILNVPLRALRHRVVVLPQEAVMFSGTLRENLDPLAVHTDEEIWRSLRAVGLYDHVTAQSAGLECSVSGWRGGWGGRGARVCAARAALHAQFAAALLLDEPGAALDAPAERMLLQAFSAMAPNTTIITVAHRVSSVRGYDNVVVLEDGKVVEQGDLDTLLSEPASSLSRALAAQQTQCVARSRDTR</sequence>
<dbReference type="SMART" id="SM00382">
    <property type="entry name" value="AAA"/>
    <property type="match status" value="2"/>
</dbReference>
<evidence type="ECO:0000313" key="13">
    <source>
        <dbReference type="Proteomes" id="UP000838878"/>
    </source>
</evidence>
<dbReference type="OrthoDB" id="6500128at2759"/>
<feature type="transmembrane region" description="Helical" evidence="9">
    <location>
        <begin position="1331"/>
        <end position="1353"/>
    </location>
</feature>
<protein>
    <submittedName>
        <fullName evidence="12">Uncharacterized protein</fullName>
    </submittedName>
</protein>
<evidence type="ECO:0000256" key="4">
    <source>
        <dbReference type="ARBA" id="ARBA00022741"/>
    </source>
</evidence>
<keyword evidence="6 9" id="KW-1133">Transmembrane helix</keyword>
<dbReference type="GO" id="GO:0005524">
    <property type="term" value="F:ATP binding"/>
    <property type="evidence" value="ECO:0007669"/>
    <property type="project" value="UniProtKB-KW"/>
</dbReference>
<dbReference type="PROSITE" id="PS50893">
    <property type="entry name" value="ABC_TRANSPORTER_2"/>
    <property type="match status" value="2"/>
</dbReference>
<feature type="domain" description="ABC transmembrane type-1" evidence="11">
    <location>
        <begin position="1108"/>
        <end position="1353"/>
    </location>
</feature>
<dbReference type="PROSITE" id="PS00211">
    <property type="entry name" value="ABC_TRANSPORTER_1"/>
    <property type="match status" value="1"/>
</dbReference>
<dbReference type="GO" id="GO:0016887">
    <property type="term" value="F:ATP hydrolysis activity"/>
    <property type="evidence" value="ECO:0007669"/>
    <property type="project" value="InterPro"/>
</dbReference>
<dbReference type="InterPro" id="IPR003593">
    <property type="entry name" value="AAA+_ATPase"/>
</dbReference>
<dbReference type="Proteomes" id="UP000838878">
    <property type="component" value="Chromosome 2"/>
</dbReference>
<name>A0A8J9VE01_9NEOP</name>
<evidence type="ECO:0000256" key="5">
    <source>
        <dbReference type="ARBA" id="ARBA00022840"/>
    </source>
</evidence>
<feature type="transmembrane region" description="Helical" evidence="9">
    <location>
        <begin position="1250"/>
        <end position="1267"/>
    </location>
</feature>
<feature type="transmembrane region" description="Helical" evidence="9">
    <location>
        <begin position="319"/>
        <end position="338"/>
    </location>
</feature>
<feature type="transmembrane region" description="Helical" evidence="9">
    <location>
        <begin position="521"/>
        <end position="547"/>
    </location>
</feature>
<feature type="transmembrane region" description="Helical" evidence="9">
    <location>
        <begin position="1149"/>
        <end position="1176"/>
    </location>
</feature>
<keyword evidence="13" id="KW-1185">Reference proteome</keyword>
<dbReference type="InterPro" id="IPR050173">
    <property type="entry name" value="ABC_transporter_C-like"/>
</dbReference>
<keyword evidence="3 9" id="KW-0812">Transmembrane</keyword>
<feature type="region of interest" description="Disordered" evidence="8">
    <location>
        <begin position="609"/>
        <end position="657"/>
    </location>
</feature>
<feature type="domain" description="ABC transmembrane type-1" evidence="11">
    <location>
        <begin position="273"/>
        <end position="584"/>
    </location>
</feature>
<feature type="transmembrane region" description="Helical" evidence="9">
    <location>
        <begin position="1227"/>
        <end position="1244"/>
    </location>
</feature>
<feature type="domain" description="ABC transporter" evidence="10">
    <location>
        <begin position="1422"/>
        <end position="1657"/>
    </location>
</feature>
<accession>A0A8J9VE01</accession>
<evidence type="ECO:0000256" key="2">
    <source>
        <dbReference type="ARBA" id="ARBA00022448"/>
    </source>
</evidence>
<proteinExistence type="predicted"/>
<evidence type="ECO:0000256" key="1">
    <source>
        <dbReference type="ARBA" id="ARBA00004370"/>
    </source>
</evidence>
<organism evidence="12 13">
    <name type="scientific">Brenthis ino</name>
    <name type="common">lesser marbled fritillary</name>
    <dbReference type="NCBI Taxonomy" id="405034"/>
    <lineage>
        <taxon>Eukaryota</taxon>
        <taxon>Metazoa</taxon>
        <taxon>Ecdysozoa</taxon>
        <taxon>Arthropoda</taxon>
        <taxon>Hexapoda</taxon>
        <taxon>Insecta</taxon>
        <taxon>Pterygota</taxon>
        <taxon>Neoptera</taxon>
        <taxon>Endopterygota</taxon>
        <taxon>Lepidoptera</taxon>
        <taxon>Glossata</taxon>
        <taxon>Ditrysia</taxon>
        <taxon>Papilionoidea</taxon>
        <taxon>Nymphalidae</taxon>
        <taxon>Heliconiinae</taxon>
        <taxon>Argynnini</taxon>
        <taxon>Brenthis</taxon>
    </lineage>
</organism>
<evidence type="ECO:0000259" key="10">
    <source>
        <dbReference type="PROSITE" id="PS50893"/>
    </source>
</evidence>
<feature type="transmembrane region" description="Helical" evidence="9">
    <location>
        <begin position="559"/>
        <end position="583"/>
    </location>
</feature>
<feature type="transmembrane region" description="Helical" evidence="9">
    <location>
        <begin position="413"/>
        <end position="433"/>
    </location>
</feature>
<evidence type="ECO:0000256" key="9">
    <source>
        <dbReference type="SAM" id="Phobius"/>
    </source>
</evidence>
<dbReference type="PROSITE" id="PS50929">
    <property type="entry name" value="ABC_TM1F"/>
    <property type="match status" value="2"/>
</dbReference>
<dbReference type="InterPro" id="IPR011527">
    <property type="entry name" value="ABC1_TM_dom"/>
</dbReference>
<dbReference type="FunFam" id="1.20.1560.10:FF:000006">
    <property type="entry name" value="ATP-binding cassette, sub-family C (CFTR/MRP), member 9"/>
    <property type="match status" value="1"/>
</dbReference>
<feature type="transmembrane region" description="Helical" evidence="9">
    <location>
        <begin position="439"/>
        <end position="459"/>
    </location>
</feature>
<dbReference type="InterPro" id="IPR003439">
    <property type="entry name" value="ABC_transporter-like_ATP-bd"/>
</dbReference>
<keyword evidence="2" id="KW-0813">Transport</keyword>
<dbReference type="InterPro" id="IPR036640">
    <property type="entry name" value="ABC1_TM_sf"/>
</dbReference>
<dbReference type="GO" id="GO:0140359">
    <property type="term" value="F:ABC-type transporter activity"/>
    <property type="evidence" value="ECO:0007669"/>
    <property type="project" value="InterPro"/>
</dbReference>
<feature type="transmembrane region" description="Helical" evidence="9">
    <location>
        <begin position="83"/>
        <end position="107"/>
    </location>
</feature>
<keyword evidence="4" id="KW-0547">Nucleotide-binding</keyword>
<feature type="transmembrane region" description="Helical" evidence="9">
    <location>
        <begin position="271"/>
        <end position="299"/>
    </location>
</feature>
<evidence type="ECO:0000256" key="7">
    <source>
        <dbReference type="ARBA" id="ARBA00023136"/>
    </source>
</evidence>
<dbReference type="SUPFAM" id="SSF90123">
    <property type="entry name" value="ABC transporter transmembrane region"/>
    <property type="match status" value="2"/>
</dbReference>
<dbReference type="EMBL" id="OV170222">
    <property type="protein sequence ID" value="CAH0720763.1"/>
    <property type="molecule type" value="Genomic_DNA"/>
</dbReference>
<comment type="subcellular location">
    <subcellularLocation>
        <location evidence="1">Membrane</location>
    </subcellularLocation>
</comment>
<feature type="non-terminal residue" evidence="12">
    <location>
        <position position="1671"/>
    </location>
</feature>
<evidence type="ECO:0000313" key="12">
    <source>
        <dbReference type="EMBL" id="CAH0720763.1"/>
    </source>
</evidence>
<feature type="compositionally biased region" description="Basic and acidic residues" evidence="8">
    <location>
        <begin position="648"/>
        <end position="657"/>
    </location>
</feature>
<feature type="transmembrane region" description="Helical" evidence="9">
    <location>
        <begin position="16"/>
        <end position="38"/>
    </location>
</feature>
<feature type="transmembrane region" description="Helical" evidence="9">
    <location>
        <begin position="114"/>
        <end position="135"/>
    </location>
</feature>
<keyword evidence="7 9" id="KW-0472">Membrane</keyword>
<dbReference type="PANTHER" id="PTHR24223">
    <property type="entry name" value="ATP-BINDING CASSETTE SUB-FAMILY C"/>
    <property type="match status" value="1"/>
</dbReference>
<gene>
    <name evidence="12" type="ORF">BINO364_LOCUS6954</name>
</gene>
<evidence type="ECO:0000256" key="6">
    <source>
        <dbReference type="ARBA" id="ARBA00022989"/>
    </source>
</evidence>
<feature type="transmembrane region" description="Helical" evidence="9">
    <location>
        <begin position="1359"/>
        <end position="1379"/>
    </location>
</feature>
<dbReference type="GO" id="GO:0016020">
    <property type="term" value="C:membrane"/>
    <property type="evidence" value="ECO:0007669"/>
    <property type="project" value="UniProtKB-SubCell"/>
</dbReference>
<feature type="domain" description="ABC transporter" evidence="10">
    <location>
        <begin position="667"/>
        <end position="894"/>
    </location>
</feature>
<evidence type="ECO:0000256" key="8">
    <source>
        <dbReference type="SAM" id="MobiDB-lite"/>
    </source>
</evidence>
<dbReference type="SUPFAM" id="SSF52540">
    <property type="entry name" value="P-loop containing nucleoside triphosphate hydrolases"/>
    <property type="match status" value="2"/>
</dbReference>
<dbReference type="InterPro" id="IPR017871">
    <property type="entry name" value="ABC_transporter-like_CS"/>
</dbReference>